<keyword evidence="3" id="KW-0788">Thiol protease</keyword>
<dbReference type="InterPro" id="IPR006473">
    <property type="entry name" value="Peptidase_C58_Yopt"/>
</dbReference>
<reference evidence="5" key="1">
    <citation type="journal article" date="2022" name="Arch. Microbiol.">
        <title>Microbulbifer okhotskensis sp. nov., isolated from a deep bottom sediment of the Okhotsk Sea.</title>
        <authorList>
            <person name="Romanenko L."/>
            <person name="Kurilenko V."/>
            <person name="Otstavnykh N."/>
            <person name="Velansky P."/>
            <person name="Isaeva M."/>
            <person name="Mikhailov V."/>
        </authorList>
    </citation>
    <scope>NUCLEOTIDE SEQUENCE</scope>
    <source>
        <strain evidence="5">OS29</strain>
    </source>
</reference>
<comment type="caution">
    <text evidence="5">The sequence shown here is derived from an EMBL/GenBank/DDBJ whole genome shotgun (WGS) entry which is preliminary data.</text>
</comment>
<protein>
    <submittedName>
        <fullName evidence="5">YopT-type cysteine protease domain-containing protein</fullName>
    </submittedName>
</protein>
<dbReference type="Pfam" id="PF03543">
    <property type="entry name" value="Peptidase_C58"/>
    <property type="match status" value="1"/>
</dbReference>
<dbReference type="Proteomes" id="UP001139028">
    <property type="component" value="Unassembled WGS sequence"/>
</dbReference>
<dbReference type="SUPFAM" id="SSF54001">
    <property type="entry name" value="Cysteine proteinases"/>
    <property type="match status" value="1"/>
</dbReference>
<dbReference type="GO" id="GO:0004197">
    <property type="term" value="F:cysteine-type endopeptidase activity"/>
    <property type="evidence" value="ECO:0007669"/>
    <property type="project" value="InterPro"/>
</dbReference>
<evidence type="ECO:0000313" key="5">
    <source>
        <dbReference type="EMBL" id="MCO1333495.1"/>
    </source>
</evidence>
<dbReference type="GO" id="GO:0006508">
    <property type="term" value="P:proteolysis"/>
    <property type="evidence" value="ECO:0007669"/>
    <property type="project" value="UniProtKB-KW"/>
</dbReference>
<keyword evidence="1 5" id="KW-0645">Protease</keyword>
<dbReference type="EMBL" id="JALBWM010000010">
    <property type="protein sequence ID" value="MCO1333495.1"/>
    <property type="molecule type" value="Genomic_DNA"/>
</dbReference>
<keyword evidence="2" id="KW-0378">Hydrolase</keyword>
<proteinExistence type="predicted"/>
<dbReference type="AlphaFoldDB" id="A0A9X2J5E2"/>
<sequence>MPKDVGASRMGGQLTWNFSQGSYKSIIKKHPHTKGGICEALSVSWISKALQSGLRDALSTGDNIDDTKIAVVAQRFASMYRFKFQNGTEGRSSTSFEMIKETKQYLESQGFHNVGHAGSGIALKNKNPSLEEQFTASFGALEDKDYFKQQSSTLHCILRTAGNGWGHAMAFRIESSSDKVCYFFDPNKGEFKFLQYQNFKKWYQHFHRDSKTYRSSRAIGFDVFTHKDR</sequence>
<dbReference type="InterPro" id="IPR038765">
    <property type="entry name" value="Papain-like_cys_pep_sf"/>
</dbReference>
<evidence type="ECO:0000259" key="4">
    <source>
        <dbReference type="Pfam" id="PF03543"/>
    </source>
</evidence>
<organism evidence="5 6">
    <name type="scientific">Microbulbifer okhotskensis</name>
    <dbReference type="NCBI Taxonomy" id="2926617"/>
    <lineage>
        <taxon>Bacteria</taxon>
        <taxon>Pseudomonadati</taxon>
        <taxon>Pseudomonadota</taxon>
        <taxon>Gammaproteobacteria</taxon>
        <taxon>Cellvibrionales</taxon>
        <taxon>Microbulbiferaceae</taxon>
        <taxon>Microbulbifer</taxon>
    </lineage>
</organism>
<dbReference type="Gene3D" id="3.90.70.20">
    <property type="match status" value="1"/>
</dbReference>
<accession>A0A9X2J5E2</accession>
<feature type="domain" description="Peptidase C58 YopT-type" evidence="4">
    <location>
        <begin position="21"/>
        <end position="214"/>
    </location>
</feature>
<name>A0A9X2J5E2_9GAMM</name>
<evidence type="ECO:0000256" key="3">
    <source>
        <dbReference type="ARBA" id="ARBA00022807"/>
    </source>
</evidence>
<evidence type="ECO:0000256" key="2">
    <source>
        <dbReference type="ARBA" id="ARBA00022801"/>
    </source>
</evidence>
<keyword evidence="6" id="KW-1185">Reference proteome</keyword>
<gene>
    <name evidence="5" type="ORF">MO867_03990</name>
</gene>
<evidence type="ECO:0000313" key="6">
    <source>
        <dbReference type="Proteomes" id="UP001139028"/>
    </source>
</evidence>
<evidence type="ECO:0000256" key="1">
    <source>
        <dbReference type="ARBA" id="ARBA00022670"/>
    </source>
</evidence>
<dbReference type="RefSeq" id="WP_252464834.1">
    <property type="nucleotide sequence ID" value="NZ_JALBWM010000010.1"/>
</dbReference>